<dbReference type="eggNOG" id="arCOG00959">
    <property type="taxonomic scope" value="Archaea"/>
</dbReference>
<evidence type="ECO:0000313" key="7">
    <source>
        <dbReference type="Proteomes" id="UP000005270"/>
    </source>
</evidence>
<dbReference type="Proteomes" id="UP000005270">
    <property type="component" value="Chromosome"/>
</dbReference>
<dbReference type="AlphaFoldDB" id="I3TFW8"/>
<dbReference type="InterPro" id="IPR017896">
    <property type="entry name" value="4Fe4S_Fe-S-bd"/>
</dbReference>
<keyword evidence="7" id="KW-1185">Reference proteome</keyword>
<dbReference type="GO" id="GO:0046872">
    <property type="term" value="F:metal ion binding"/>
    <property type="evidence" value="ECO:0007669"/>
    <property type="project" value="UniProtKB-KW"/>
</dbReference>
<dbReference type="RefSeq" id="WP_014737906.1">
    <property type="nucleotide sequence ID" value="NC_017954.1"/>
</dbReference>
<dbReference type="SUPFAM" id="SSF54862">
    <property type="entry name" value="4Fe-4S ferredoxins"/>
    <property type="match status" value="1"/>
</dbReference>
<dbReference type="EMBL" id="CP003531">
    <property type="protein sequence ID" value="AFK51656.1"/>
    <property type="molecule type" value="Genomic_DNA"/>
</dbReference>
<dbReference type="HOGENOM" id="CLU_139698_5_3_2"/>
<reference evidence="6 7" key="1">
    <citation type="journal article" date="2012" name="J. Bacteriol.">
        <title>Complete genome sequence of the hyperthermophilic cellulolytic Crenarchaeon 'Thermogladius cellulolyticus' 1633.</title>
        <authorList>
            <person name="Mardanov A.V."/>
            <person name="Kochetkova T.V."/>
            <person name="Beletsky A.V."/>
            <person name="Bonch-Osmolovskaya E.A."/>
            <person name="Ravin N.V."/>
            <person name="Skryabin K.G."/>
        </authorList>
    </citation>
    <scope>NUCLEOTIDE SEQUENCE [LARGE SCALE GENOMIC DNA]</scope>
    <source>
        <strain evidence="7">DSM 22663 / VKM B-2946 / 1633</strain>
    </source>
</reference>
<evidence type="ECO:0000256" key="2">
    <source>
        <dbReference type="ARBA" id="ARBA00022723"/>
    </source>
</evidence>
<evidence type="ECO:0000256" key="4">
    <source>
        <dbReference type="ARBA" id="ARBA00023014"/>
    </source>
</evidence>
<protein>
    <submittedName>
        <fullName evidence="6">2-oxoglutarate ferredoxin oxidoreductase subunit delta</fullName>
    </submittedName>
</protein>
<dbReference type="GeneID" id="13013553"/>
<proteinExistence type="predicted"/>
<feature type="domain" description="4Fe-4S ferredoxin-type" evidence="5">
    <location>
        <begin position="50"/>
        <end position="80"/>
    </location>
</feature>
<evidence type="ECO:0000259" key="5">
    <source>
        <dbReference type="PROSITE" id="PS51379"/>
    </source>
</evidence>
<dbReference type="OrthoDB" id="23833at2157"/>
<dbReference type="GO" id="GO:0016491">
    <property type="term" value="F:oxidoreductase activity"/>
    <property type="evidence" value="ECO:0007669"/>
    <property type="project" value="UniProtKB-ARBA"/>
</dbReference>
<sequence>MLTLAVNEYAGARFVVNVIRDRCKECELCITICPVKILVKGQDANRFGYRPPVVTEPDKCIGCRLCEYVCPEFAIYVTKGGRS</sequence>
<keyword evidence="1" id="KW-0004">4Fe-4S</keyword>
<dbReference type="Gene3D" id="3.30.70.20">
    <property type="match status" value="1"/>
</dbReference>
<dbReference type="PANTHER" id="PTHR43687">
    <property type="entry name" value="ADENYLYLSULFATE REDUCTASE, BETA SUBUNIT"/>
    <property type="match status" value="1"/>
</dbReference>
<dbReference type="PROSITE" id="PS51379">
    <property type="entry name" value="4FE4S_FER_2"/>
    <property type="match status" value="2"/>
</dbReference>
<name>I3TFW8_THEC1</name>
<dbReference type="PROSITE" id="PS00198">
    <property type="entry name" value="4FE4S_FER_1"/>
    <property type="match status" value="1"/>
</dbReference>
<evidence type="ECO:0000256" key="3">
    <source>
        <dbReference type="ARBA" id="ARBA00023004"/>
    </source>
</evidence>
<dbReference type="InterPro" id="IPR017900">
    <property type="entry name" value="4Fe4S_Fe_S_CS"/>
</dbReference>
<gene>
    <name evidence="6" type="ordered locus">TCELL_1233</name>
</gene>
<evidence type="ECO:0000256" key="1">
    <source>
        <dbReference type="ARBA" id="ARBA00022485"/>
    </source>
</evidence>
<dbReference type="STRING" id="1184251.TCELL_1233"/>
<dbReference type="InterPro" id="IPR050572">
    <property type="entry name" value="Fe-S_Ferredoxin"/>
</dbReference>
<evidence type="ECO:0000313" key="6">
    <source>
        <dbReference type="EMBL" id="AFK51656.1"/>
    </source>
</evidence>
<organism evidence="6 7">
    <name type="scientific">Thermogladius calderae (strain DSM 22663 / VKM B-2946 / 1633)</name>
    <dbReference type="NCBI Taxonomy" id="1184251"/>
    <lineage>
        <taxon>Archaea</taxon>
        <taxon>Thermoproteota</taxon>
        <taxon>Thermoprotei</taxon>
        <taxon>Desulfurococcales</taxon>
        <taxon>Desulfurococcaceae</taxon>
        <taxon>Thermogladius</taxon>
    </lineage>
</organism>
<dbReference type="PANTHER" id="PTHR43687:SF4">
    <property type="entry name" value="BLR5484 PROTEIN"/>
    <property type="match status" value="1"/>
</dbReference>
<dbReference type="InParanoid" id="I3TFW8"/>
<accession>I3TFW8</accession>
<keyword evidence="4" id="KW-0411">Iron-sulfur</keyword>
<feature type="domain" description="4Fe-4S ferredoxin-type" evidence="5">
    <location>
        <begin position="14"/>
        <end position="43"/>
    </location>
</feature>
<dbReference type="KEGG" id="thg:TCELL_1233"/>
<dbReference type="Pfam" id="PF12838">
    <property type="entry name" value="Fer4_7"/>
    <property type="match status" value="1"/>
</dbReference>
<keyword evidence="2" id="KW-0479">Metal-binding</keyword>
<dbReference type="GO" id="GO:0051539">
    <property type="term" value="F:4 iron, 4 sulfur cluster binding"/>
    <property type="evidence" value="ECO:0007669"/>
    <property type="project" value="UniProtKB-KW"/>
</dbReference>
<keyword evidence="3" id="KW-0408">Iron</keyword>